<dbReference type="PANTHER" id="PTHR13696:SF96">
    <property type="entry name" value="COBQ_COBB_MIND_PARA NUCLEOTIDE BINDING DOMAIN-CONTAINING PROTEIN"/>
    <property type="match status" value="1"/>
</dbReference>
<dbReference type="InterPro" id="IPR048089">
    <property type="entry name" value="McdA"/>
</dbReference>
<reference evidence="2 3" key="1">
    <citation type="submission" date="2021-04" db="EMBL/GenBank/DDBJ databases">
        <authorList>
            <person name="Pira H."/>
            <person name="Risdian C."/>
            <person name="Wink J."/>
        </authorList>
    </citation>
    <scope>NUCLEOTIDE SEQUENCE [LARGE SCALE GENOMIC DNA]</scope>
    <source>
        <strain evidence="2 3">WH53</strain>
    </source>
</reference>
<dbReference type="SUPFAM" id="SSF52540">
    <property type="entry name" value="P-loop containing nucleoside triphosphate hydrolases"/>
    <property type="match status" value="1"/>
</dbReference>
<proteinExistence type="predicted"/>
<dbReference type="RefSeq" id="WP_215822325.1">
    <property type="nucleotide sequence ID" value="NZ_JAGSOY010000142.1"/>
</dbReference>
<evidence type="ECO:0000259" key="1">
    <source>
        <dbReference type="Pfam" id="PF13614"/>
    </source>
</evidence>
<sequence>MAKVISFLNQKGGSTKTTNAITLSYGLRKRGKKVLLIDTDQQATASKAYARALESGFSVDDLPTVISVPRATVSDEIKSYKDSFEYIVIDSPGSLENLNIPVGIIKASNLAIVPVQPSPYDIEDSAAVVEMIQSRREITDGLPKAAILISRTKGNTILGREIQEALEQFGLPIMDTRIPDSEIFKQTAIAGGSVFDANVKKNQKAVDSANQLVDEILNILAE</sequence>
<dbReference type="EMBL" id="JAGSOY010000142">
    <property type="protein sequence ID" value="MBU2714053.1"/>
    <property type="molecule type" value="Genomic_DNA"/>
</dbReference>
<dbReference type="InterPro" id="IPR025669">
    <property type="entry name" value="AAA_dom"/>
</dbReference>
<dbReference type="Gene3D" id="3.40.50.300">
    <property type="entry name" value="P-loop containing nucleotide triphosphate hydrolases"/>
    <property type="match status" value="1"/>
</dbReference>
<gene>
    <name evidence="2" type="ORF">KCG35_23670</name>
</gene>
<dbReference type="NCBIfam" id="NF041546">
    <property type="entry name" value="ParA_partition"/>
    <property type="match status" value="1"/>
</dbReference>
<dbReference type="Proteomes" id="UP000690515">
    <property type="component" value="Unassembled WGS sequence"/>
</dbReference>
<evidence type="ECO:0000313" key="3">
    <source>
        <dbReference type="Proteomes" id="UP000690515"/>
    </source>
</evidence>
<name>A0ABS5ZJ02_9GAMM</name>
<protein>
    <submittedName>
        <fullName evidence="2">AAA family ATPase</fullName>
    </submittedName>
</protein>
<keyword evidence="3" id="KW-1185">Reference proteome</keyword>
<evidence type="ECO:0000313" key="2">
    <source>
        <dbReference type="EMBL" id="MBU2714053.1"/>
    </source>
</evidence>
<dbReference type="InterPro" id="IPR027417">
    <property type="entry name" value="P-loop_NTPase"/>
</dbReference>
<dbReference type="PANTHER" id="PTHR13696">
    <property type="entry name" value="P-LOOP CONTAINING NUCLEOSIDE TRIPHOSPHATE HYDROLASE"/>
    <property type="match status" value="1"/>
</dbReference>
<dbReference type="CDD" id="cd02042">
    <property type="entry name" value="ParAB_family"/>
    <property type="match status" value="1"/>
</dbReference>
<feature type="domain" description="AAA" evidence="1">
    <location>
        <begin position="2"/>
        <end position="49"/>
    </location>
</feature>
<comment type="caution">
    <text evidence="2">The sequence shown here is derived from an EMBL/GenBank/DDBJ whole genome shotgun (WGS) entry which is preliminary data.</text>
</comment>
<organism evidence="2 3">
    <name type="scientific">Zooshikella harenae</name>
    <dbReference type="NCBI Taxonomy" id="2827238"/>
    <lineage>
        <taxon>Bacteria</taxon>
        <taxon>Pseudomonadati</taxon>
        <taxon>Pseudomonadota</taxon>
        <taxon>Gammaproteobacteria</taxon>
        <taxon>Oceanospirillales</taxon>
        <taxon>Zooshikellaceae</taxon>
        <taxon>Zooshikella</taxon>
    </lineage>
</organism>
<dbReference type="Pfam" id="PF13614">
    <property type="entry name" value="AAA_31"/>
    <property type="match status" value="1"/>
</dbReference>
<dbReference type="PIRSF" id="PIRSF009320">
    <property type="entry name" value="Nuc_binding_HP_1000"/>
    <property type="match status" value="1"/>
</dbReference>
<dbReference type="InterPro" id="IPR050678">
    <property type="entry name" value="DNA_Partitioning_ATPase"/>
</dbReference>
<accession>A0ABS5ZJ02</accession>